<comment type="function">
    <text evidence="13">CRISPR (clustered regularly interspaced short palindromic repeat) is an adaptive immune system that provides protection against mobile genetic elements (viruses, transposable elements and conjugative plasmids). CRISPR clusters contain sequences complementary to antecedent mobile elements and target invading nucleic acids. CRISPR clusters are transcribed and processed into CRISPR RNA (crRNA).</text>
</comment>
<dbReference type="PANTHER" id="PTHR36531">
    <property type="entry name" value="CRISPR-ASSOCIATED EXONUCLEASE CAS4"/>
    <property type="match status" value="1"/>
</dbReference>
<gene>
    <name evidence="15" type="ORF">AMLFYP55_00974</name>
</gene>
<evidence type="ECO:0000256" key="2">
    <source>
        <dbReference type="ARBA" id="ARBA00009189"/>
    </source>
</evidence>
<accession>A0A6N2UMR7</accession>
<dbReference type="InterPro" id="IPR013343">
    <property type="entry name" value="CRISPR-assoc_prot_Cas4"/>
</dbReference>
<evidence type="ECO:0000256" key="9">
    <source>
        <dbReference type="ARBA" id="ARBA00023004"/>
    </source>
</evidence>
<dbReference type="InterPro" id="IPR022765">
    <property type="entry name" value="Dna2/Cas4_DUF83"/>
</dbReference>
<dbReference type="PANTHER" id="PTHR36531:SF6">
    <property type="entry name" value="DNA REPLICATION ATP-DEPENDENT HELICASE_NUCLEASE DNA2"/>
    <property type="match status" value="1"/>
</dbReference>
<evidence type="ECO:0000256" key="5">
    <source>
        <dbReference type="ARBA" id="ARBA00022722"/>
    </source>
</evidence>
<evidence type="ECO:0000256" key="4">
    <source>
        <dbReference type="ARBA" id="ARBA00020049"/>
    </source>
</evidence>
<comment type="cofactor">
    <cofactor evidence="13">
        <name>Mg(2+)</name>
        <dbReference type="ChEBI" id="CHEBI:18420"/>
    </cofactor>
    <cofactor evidence="13">
        <name>Mn(2+)</name>
        <dbReference type="ChEBI" id="CHEBI:29035"/>
    </cofactor>
    <text evidence="13">Mg(2+) or Mn(2+) required for ssDNA cleavage activity.</text>
</comment>
<dbReference type="GO" id="GO:0046872">
    <property type="term" value="F:metal ion binding"/>
    <property type="evidence" value="ECO:0007669"/>
    <property type="project" value="UniProtKB-KW"/>
</dbReference>
<dbReference type="GO" id="GO:0051536">
    <property type="term" value="F:iron-sulfur cluster binding"/>
    <property type="evidence" value="ECO:0007669"/>
    <property type="project" value="UniProtKB-KW"/>
</dbReference>
<reference evidence="15" key="1">
    <citation type="submission" date="2019-11" db="EMBL/GenBank/DDBJ databases">
        <authorList>
            <person name="Feng L."/>
        </authorList>
    </citation>
    <scope>NUCLEOTIDE SEQUENCE</scope>
    <source>
        <strain evidence="15">AMuciniphilaLFYP55</strain>
    </source>
</reference>
<dbReference type="GO" id="GO:0004527">
    <property type="term" value="F:exonuclease activity"/>
    <property type="evidence" value="ECO:0007669"/>
    <property type="project" value="UniProtKB-KW"/>
</dbReference>
<protein>
    <recommendedName>
        <fullName evidence="4 13">CRISPR-associated exonuclease Cas4</fullName>
        <ecNumber evidence="3 13">3.1.12.1</ecNumber>
    </recommendedName>
</protein>
<sequence length="223" mass="24883">MSTRLSYSVPLAALQHYLYCPRQCALIHLECAWEENQFTAEGNVFHERSDSGMTETRGLKKVLRSLHVSSGQWGIHGIADVVEAVYSKKGGEVVAMTPVEYKVGKPKPHRADEVQVCAQALCLEEMFAIEVPAGFLFYGKTQRRFEVPFDKELRSLTALVIQNAREVLTGIVTPLPRYSKGCKSCSLVNDCLPDVCREHRQTMKARVDSVFEDSLGASEADDL</sequence>
<dbReference type="RefSeq" id="WP_102722927.1">
    <property type="nucleotide sequence ID" value="NZ_CACRSS010000016.1"/>
</dbReference>
<evidence type="ECO:0000256" key="12">
    <source>
        <dbReference type="ARBA" id="ARBA00023211"/>
    </source>
</evidence>
<comment type="cofactor">
    <cofactor evidence="13">
        <name>iron-sulfur cluster</name>
        <dbReference type="ChEBI" id="CHEBI:30408"/>
    </cofactor>
</comment>
<keyword evidence="5 13" id="KW-0540">Nuclease</keyword>
<name>A0A6N2UMR7_9BACT</name>
<dbReference type="CDD" id="cd09637">
    <property type="entry name" value="Cas4_I-A_I-B_I-C_I-D_II-B"/>
    <property type="match status" value="1"/>
</dbReference>
<dbReference type="Pfam" id="PF01930">
    <property type="entry name" value="Cas_Cas4"/>
    <property type="match status" value="1"/>
</dbReference>
<dbReference type="Gene3D" id="3.90.320.10">
    <property type="match status" value="1"/>
</dbReference>
<dbReference type="NCBIfam" id="TIGR00372">
    <property type="entry name" value="cas4"/>
    <property type="match status" value="1"/>
</dbReference>
<evidence type="ECO:0000256" key="13">
    <source>
        <dbReference type="RuleBase" id="RU365022"/>
    </source>
</evidence>
<keyword evidence="9 13" id="KW-0408">Iron</keyword>
<dbReference type="InterPro" id="IPR051827">
    <property type="entry name" value="Cas4_exonuclease"/>
</dbReference>
<keyword evidence="7 13" id="KW-0378">Hydrolase</keyword>
<dbReference type="GO" id="GO:0051607">
    <property type="term" value="P:defense response to virus"/>
    <property type="evidence" value="ECO:0007669"/>
    <property type="project" value="UniProtKB-KW"/>
</dbReference>
<evidence type="ECO:0000313" key="15">
    <source>
        <dbReference type="EMBL" id="VYT18112.1"/>
    </source>
</evidence>
<evidence type="ECO:0000256" key="8">
    <source>
        <dbReference type="ARBA" id="ARBA00022839"/>
    </source>
</evidence>
<evidence type="ECO:0000256" key="7">
    <source>
        <dbReference type="ARBA" id="ARBA00022801"/>
    </source>
</evidence>
<dbReference type="InterPro" id="IPR011604">
    <property type="entry name" value="PDDEXK-like_dom_sf"/>
</dbReference>
<evidence type="ECO:0000256" key="1">
    <source>
        <dbReference type="ARBA" id="ARBA00001966"/>
    </source>
</evidence>
<keyword evidence="12 13" id="KW-0464">Manganese</keyword>
<evidence type="ECO:0000256" key="3">
    <source>
        <dbReference type="ARBA" id="ARBA00012768"/>
    </source>
</evidence>
<keyword evidence="6 13" id="KW-0479">Metal-binding</keyword>
<feature type="domain" description="DUF83" evidence="14">
    <location>
        <begin position="13"/>
        <end position="192"/>
    </location>
</feature>
<evidence type="ECO:0000259" key="14">
    <source>
        <dbReference type="Pfam" id="PF01930"/>
    </source>
</evidence>
<evidence type="ECO:0000256" key="6">
    <source>
        <dbReference type="ARBA" id="ARBA00022723"/>
    </source>
</evidence>
<keyword evidence="11 13" id="KW-0051">Antiviral defense</keyword>
<comment type="cofactor">
    <cofactor evidence="1">
        <name>[4Fe-4S] cluster</name>
        <dbReference type="ChEBI" id="CHEBI:49883"/>
    </cofactor>
</comment>
<evidence type="ECO:0000256" key="10">
    <source>
        <dbReference type="ARBA" id="ARBA00023014"/>
    </source>
</evidence>
<comment type="similarity">
    <text evidence="2 13">Belongs to the CRISPR-associated exonuclease Cas4 family.</text>
</comment>
<dbReference type="EMBL" id="CACRSS010000016">
    <property type="protein sequence ID" value="VYT18112.1"/>
    <property type="molecule type" value="Genomic_DNA"/>
</dbReference>
<keyword evidence="10 13" id="KW-0411">Iron-sulfur</keyword>
<organism evidence="15">
    <name type="scientific">Akkermansia muciniphila</name>
    <dbReference type="NCBI Taxonomy" id="239935"/>
    <lineage>
        <taxon>Bacteria</taxon>
        <taxon>Pseudomonadati</taxon>
        <taxon>Verrucomicrobiota</taxon>
        <taxon>Verrucomicrobiia</taxon>
        <taxon>Verrucomicrobiales</taxon>
        <taxon>Akkermansiaceae</taxon>
        <taxon>Akkermansia</taxon>
    </lineage>
</organism>
<dbReference type="AlphaFoldDB" id="A0A6N2UMR7"/>
<evidence type="ECO:0000256" key="11">
    <source>
        <dbReference type="ARBA" id="ARBA00023118"/>
    </source>
</evidence>
<proteinExistence type="inferred from homology"/>
<dbReference type="EC" id="3.1.12.1" evidence="3 13"/>
<dbReference type="OrthoDB" id="9781776at2"/>
<keyword evidence="8 13" id="KW-0269">Exonuclease</keyword>